<evidence type="ECO:0000313" key="8">
    <source>
        <dbReference type="EnsemblPlants" id="KEH37277"/>
    </source>
</evidence>
<comment type="subcellular location">
    <subcellularLocation>
        <location evidence="1">Nucleus</location>
    </subcellularLocation>
</comment>
<dbReference type="Pfam" id="PF24662">
    <property type="entry name" value="DUF7650"/>
    <property type="match status" value="1"/>
</dbReference>
<accession>A0A072V630</accession>
<dbReference type="AlphaFoldDB" id="A0A072V630"/>
<feature type="compositionally biased region" description="Basic and acidic residues" evidence="5">
    <location>
        <begin position="422"/>
        <end position="436"/>
    </location>
</feature>
<feature type="region of interest" description="Disordered" evidence="5">
    <location>
        <begin position="393"/>
        <end position="442"/>
    </location>
</feature>
<dbReference type="InterPro" id="IPR017884">
    <property type="entry name" value="SANT_dom"/>
</dbReference>
<dbReference type="Pfam" id="PF25826">
    <property type="entry name" value="DUF7952"/>
    <property type="match status" value="1"/>
</dbReference>
<evidence type="ECO:0000313" key="9">
    <source>
        <dbReference type="Proteomes" id="UP000002051"/>
    </source>
</evidence>
<reference evidence="7 9" key="1">
    <citation type="journal article" date="2011" name="Nature">
        <title>The Medicago genome provides insight into the evolution of rhizobial symbioses.</title>
        <authorList>
            <person name="Young N.D."/>
            <person name="Debelle F."/>
            <person name="Oldroyd G.E."/>
            <person name="Geurts R."/>
            <person name="Cannon S.B."/>
            <person name="Udvardi M.K."/>
            <person name="Benedito V.A."/>
            <person name="Mayer K.F."/>
            <person name="Gouzy J."/>
            <person name="Schoof H."/>
            <person name="Van de Peer Y."/>
            <person name="Proost S."/>
            <person name="Cook D.R."/>
            <person name="Meyers B.C."/>
            <person name="Spannagl M."/>
            <person name="Cheung F."/>
            <person name="De Mita S."/>
            <person name="Krishnakumar V."/>
            <person name="Gundlach H."/>
            <person name="Zhou S."/>
            <person name="Mudge J."/>
            <person name="Bharti A.K."/>
            <person name="Murray J.D."/>
            <person name="Naoumkina M.A."/>
            <person name="Rosen B."/>
            <person name="Silverstein K.A."/>
            <person name="Tang H."/>
            <person name="Rombauts S."/>
            <person name="Zhao P.X."/>
            <person name="Zhou P."/>
            <person name="Barbe V."/>
            <person name="Bardou P."/>
            <person name="Bechner M."/>
            <person name="Bellec A."/>
            <person name="Berger A."/>
            <person name="Berges H."/>
            <person name="Bidwell S."/>
            <person name="Bisseling T."/>
            <person name="Choisne N."/>
            <person name="Couloux A."/>
            <person name="Denny R."/>
            <person name="Deshpande S."/>
            <person name="Dai X."/>
            <person name="Doyle J.J."/>
            <person name="Dudez A.M."/>
            <person name="Farmer A.D."/>
            <person name="Fouteau S."/>
            <person name="Franken C."/>
            <person name="Gibelin C."/>
            <person name="Gish J."/>
            <person name="Goldstein S."/>
            <person name="Gonzalez A.J."/>
            <person name="Green P.J."/>
            <person name="Hallab A."/>
            <person name="Hartog M."/>
            <person name="Hua A."/>
            <person name="Humphray S.J."/>
            <person name="Jeong D.H."/>
            <person name="Jing Y."/>
            <person name="Jocker A."/>
            <person name="Kenton S.M."/>
            <person name="Kim D.J."/>
            <person name="Klee K."/>
            <person name="Lai H."/>
            <person name="Lang C."/>
            <person name="Lin S."/>
            <person name="Macmil S.L."/>
            <person name="Magdelenat G."/>
            <person name="Matthews L."/>
            <person name="McCorrison J."/>
            <person name="Monaghan E.L."/>
            <person name="Mun J.H."/>
            <person name="Najar F.Z."/>
            <person name="Nicholson C."/>
            <person name="Noirot C."/>
            <person name="O'Bleness M."/>
            <person name="Paule C.R."/>
            <person name="Poulain J."/>
            <person name="Prion F."/>
            <person name="Qin B."/>
            <person name="Qu C."/>
            <person name="Retzel E.F."/>
            <person name="Riddle C."/>
            <person name="Sallet E."/>
            <person name="Samain S."/>
            <person name="Samson N."/>
            <person name="Sanders I."/>
            <person name="Saurat O."/>
            <person name="Scarpelli C."/>
            <person name="Schiex T."/>
            <person name="Segurens B."/>
            <person name="Severin A.J."/>
            <person name="Sherrier D.J."/>
            <person name="Shi R."/>
            <person name="Sims S."/>
            <person name="Singer S.R."/>
            <person name="Sinharoy S."/>
            <person name="Sterck L."/>
            <person name="Viollet A."/>
            <person name="Wang B.B."/>
            <person name="Wang K."/>
            <person name="Wang M."/>
            <person name="Wang X."/>
            <person name="Warfsmann J."/>
            <person name="Weissenbach J."/>
            <person name="White D.D."/>
            <person name="White J.D."/>
            <person name="Wiley G.B."/>
            <person name="Wincker P."/>
            <person name="Xing Y."/>
            <person name="Yang L."/>
            <person name="Yao Z."/>
            <person name="Ying F."/>
            <person name="Zhai J."/>
            <person name="Zhou L."/>
            <person name="Zuber A."/>
            <person name="Denarie J."/>
            <person name="Dixon R.A."/>
            <person name="May G.D."/>
            <person name="Schwartz D.C."/>
            <person name="Rogers J."/>
            <person name="Quetier F."/>
            <person name="Town C.D."/>
            <person name="Roe B.A."/>
        </authorList>
    </citation>
    <scope>NUCLEOTIDE SEQUENCE [LARGE SCALE GENOMIC DNA]</scope>
    <source>
        <strain evidence="7">A17</strain>
        <strain evidence="8 9">cv. Jemalong A17</strain>
    </source>
</reference>
<dbReference type="SUPFAM" id="SSF46689">
    <property type="entry name" value="Homeodomain-like"/>
    <property type="match status" value="1"/>
</dbReference>
<feature type="compositionally biased region" description="Basic residues" evidence="5">
    <location>
        <begin position="412"/>
        <end position="421"/>
    </location>
</feature>
<keyword evidence="2" id="KW-0805">Transcription regulation</keyword>
<dbReference type="PANTHER" id="PTHR13859">
    <property type="entry name" value="ATROPHIN-RELATED"/>
    <property type="match status" value="1"/>
</dbReference>
<dbReference type="KEGG" id="mtr:25488145"/>
<dbReference type="HOGENOM" id="CLU_620197_0_0_1"/>
<dbReference type="PANTHER" id="PTHR13859:SF11">
    <property type="entry name" value="GRUNGE, ISOFORM J"/>
    <property type="match status" value="1"/>
</dbReference>
<dbReference type="PROSITE" id="PS51293">
    <property type="entry name" value="SANT"/>
    <property type="match status" value="1"/>
</dbReference>
<evidence type="ECO:0000256" key="4">
    <source>
        <dbReference type="ARBA" id="ARBA00023242"/>
    </source>
</evidence>
<reference evidence="7 9" key="2">
    <citation type="journal article" date="2014" name="BMC Genomics">
        <title>An improved genome release (version Mt4.0) for the model legume Medicago truncatula.</title>
        <authorList>
            <person name="Tang H."/>
            <person name="Krishnakumar V."/>
            <person name="Bidwell S."/>
            <person name="Rosen B."/>
            <person name="Chan A."/>
            <person name="Zhou S."/>
            <person name="Gentzbittel L."/>
            <person name="Childs K.L."/>
            <person name="Yandell M."/>
            <person name="Gundlach H."/>
            <person name="Mayer K.F."/>
            <person name="Schwartz D.C."/>
            <person name="Town C.D."/>
        </authorList>
    </citation>
    <scope>GENOME REANNOTATION</scope>
    <source>
        <strain evidence="7">A17</strain>
        <strain evidence="8 9">cv. Jemalong A17</strain>
    </source>
</reference>
<dbReference type="InterPro" id="IPR056067">
    <property type="entry name" value="DUF7650"/>
</dbReference>
<evidence type="ECO:0000259" key="6">
    <source>
        <dbReference type="PROSITE" id="PS51293"/>
    </source>
</evidence>
<dbReference type="GO" id="GO:0005634">
    <property type="term" value="C:nucleus"/>
    <property type="evidence" value="ECO:0007669"/>
    <property type="project" value="UniProtKB-SubCell"/>
</dbReference>
<dbReference type="OrthoDB" id="1435833at2759"/>
<dbReference type="EMBL" id="CM001218">
    <property type="protein sequence ID" value="KEH37277.1"/>
    <property type="molecule type" value="Genomic_DNA"/>
</dbReference>
<evidence type="ECO:0000256" key="1">
    <source>
        <dbReference type="ARBA" id="ARBA00004123"/>
    </source>
</evidence>
<evidence type="ECO:0000256" key="2">
    <source>
        <dbReference type="ARBA" id="ARBA00023015"/>
    </source>
</evidence>
<dbReference type="EnsemblPlants" id="KEH37277">
    <property type="protein sequence ID" value="KEH37277"/>
    <property type="gene ID" value="MTR_2g436970"/>
</dbReference>
<gene>
    <name evidence="8" type="primary">25488145</name>
    <name evidence="7" type="ordered locus">MTR_2g436970</name>
</gene>
<dbReference type="InterPro" id="IPR057712">
    <property type="entry name" value="DUF7952"/>
</dbReference>
<name>A0A072V630_MEDTR</name>
<evidence type="ECO:0000313" key="7">
    <source>
        <dbReference type="EMBL" id="KEH37277.1"/>
    </source>
</evidence>
<reference evidence="8" key="3">
    <citation type="submission" date="2015-04" db="UniProtKB">
        <authorList>
            <consortium name="EnsemblPlants"/>
        </authorList>
    </citation>
    <scope>IDENTIFICATION</scope>
    <source>
        <strain evidence="8">cv. Jemalong A17</strain>
    </source>
</reference>
<keyword evidence="4" id="KW-0539">Nucleus</keyword>
<dbReference type="Gene3D" id="1.20.58.1880">
    <property type="match status" value="1"/>
</dbReference>
<dbReference type="InterPro" id="IPR009057">
    <property type="entry name" value="Homeodomain-like_sf"/>
</dbReference>
<organism evidence="7 9">
    <name type="scientific">Medicago truncatula</name>
    <name type="common">Barrel medic</name>
    <name type="synonym">Medicago tribuloides</name>
    <dbReference type="NCBI Taxonomy" id="3880"/>
    <lineage>
        <taxon>Eukaryota</taxon>
        <taxon>Viridiplantae</taxon>
        <taxon>Streptophyta</taxon>
        <taxon>Embryophyta</taxon>
        <taxon>Tracheophyta</taxon>
        <taxon>Spermatophyta</taxon>
        <taxon>Magnoliopsida</taxon>
        <taxon>eudicotyledons</taxon>
        <taxon>Gunneridae</taxon>
        <taxon>Pentapetalae</taxon>
        <taxon>rosids</taxon>
        <taxon>fabids</taxon>
        <taxon>Fabales</taxon>
        <taxon>Fabaceae</taxon>
        <taxon>Papilionoideae</taxon>
        <taxon>50 kb inversion clade</taxon>
        <taxon>NPAAA clade</taxon>
        <taxon>Hologalegina</taxon>
        <taxon>IRL clade</taxon>
        <taxon>Trifolieae</taxon>
        <taxon>Medicago</taxon>
    </lineage>
</organism>
<dbReference type="Proteomes" id="UP000002051">
    <property type="component" value="Chromosome 2"/>
</dbReference>
<feature type="domain" description="SANT" evidence="6">
    <location>
        <begin position="55"/>
        <end position="106"/>
    </location>
</feature>
<dbReference type="STRING" id="3880.A0A072V630"/>
<proteinExistence type="predicted"/>
<keyword evidence="9" id="KW-1185">Reference proteome</keyword>
<keyword evidence="3" id="KW-0804">Transcription</keyword>
<protein>
    <recommendedName>
        <fullName evidence="6">SANT domain-containing protein</fullName>
    </recommendedName>
</protein>
<sequence length="442" mass="50340">MVQVDNIEDQRDEKLIRIGNKYQAEIPSFILKFDCNYSPESPDDTTKTPTFNKCSNDTWTKPEVDSLMLGLFIFGKNFSQLKRFIGSKTIGEVQFFYYAKFYKSENHIRWHAYKKAIKDNEGKGKLMSEPTHHQQILRHLLNNESEEWCNKIFEVCKNFWGGKLPLEDYVFALKDVVGVEAFVDAVGIGTQNDPTNLEGNAMKSIYEILEEKDFSKITSYIEIVHILSGDFRISKTQASDIFWESVWPRLLANGWHSEQPSSLLSNKSAIIFIVPGIEEYSRKLVKGVDYFDSIKELLDEVAAYPLLIKDPASKNDSDRKDSKGKQIKESDYVAVRYLDKGSTSGASANFEKTPSVETTIDLNLAVTFEKVDGDETMVNEVPAEVKFDDSNAVTVPTSEGHIGNQAVETPRKSRRPSKPTKRALEAVVDKYEEDTSKKRRRM</sequence>
<evidence type="ECO:0000256" key="5">
    <source>
        <dbReference type="SAM" id="MobiDB-lite"/>
    </source>
</evidence>
<evidence type="ECO:0000256" key="3">
    <source>
        <dbReference type="ARBA" id="ARBA00023163"/>
    </source>
</evidence>